<organism evidence="1 2">
    <name type="scientific">Rotaria sordida</name>
    <dbReference type="NCBI Taxonomy" id="392033"/>
    <lineage>
        <taxon>Eukaryota</taxon>
        <taxon>Metazoa</taxon>
        <taxon>Spiralia</taxon>
        <taxon>Gnathifera</taxon>
        <taxon>Rotifera</taxon>
        <taxon>Eurotatoria</taxon>
        <taxon>Bdelloidea</taxon>
        <taxon>Philodinida</taxon>
        <taxon>Philodinidae</taxon>
        <taxon>Rotaria</taxon>
    </lineage>
</organism>
<gene>
    <name evidence="1" type="ORF">ZHD862_LOCUS19149</name>
</gene>
<evidence type="ECO:0008006" key="3">
    <source>
        <dbReference type="Google" id="ProtNLM"/>
    </source>
</evidence>
<proteinExistence type="predicted"/>
<evidence type="ECO:0000313" key="2">
    <source>
        <dbReference type="Proteomes" id="UP000663864"/>
    </source>
</evidence>
<protein>
    <recommendedName>
        <fullName evidence="3">WSC domain-containing protein</fullName>
    </recommendedName>
</protein>
<dbReference type="EMBL" id="CAJNOT010001027">
    <property type="protein sequence ID" value="CAF1131284.1"/>
    <property type="molecule type" value="Genomic_DNA"/>
</dbReference>
<accession>A0A814RER5</accession>
<dbReference type="AlphaFoldDB" id="A0A814RER5"/>
<comment type="caution">
    <text evidence="1">The sequence shown here is derived from an EMBL/GenBank/DDBJ whole genome shotgun (WGS) entry which is preliminary data.</text>
</comment>
<reference evidence="1" key="1">
    <citation type="submission" date="2021-02" db="EMBL/GenBank/DDBJ databases">
        <authorList>
            <person name="Nowell W R."/>
        </authorList>
    </citation>
    <scope>NUCLEOTIDE SEQUENCE</scope>
</reference>
<dbReference type="Proteomes" id="UP000663864">
    <property type="component" value="Unassembled WGS sequence"/>
</dbReference>
<sequence length="152" mass="17452">MEPTLCFRLCDTPIIYLQSTVCRCSGGGLMHYKRQIDELCKLPCTKPVDRSIKSSNTCGGSLTYSAYVQDKFFIKHGHLFDYQIHFSSCELWTNPDVYDTSEIQLSNIIERSSLNKLEQCAAACLDQNATTKSIGKYLFYKIFTLEIKFRFI</sequence>
<evidence type="ECO:0000313" key="1">
    <source>
        <dbReference type="EMBL" id="CAF1131284.1"/>
    </source>
</evidence>
<name>A0A814RER5_9BILA</name>